<evidence type="ECO:0000313" key="5">
    <source>
        <dbReference type="Proteomes" id="UP000579605"/>
    </source>
</evidence>
<dbReference type="PANTHER" id="PTHR43736:SF1">
    <property type="entry name" value="DIHYDRONEOPTERIN TRIPHOSPHATE DIPHOSPHATASE"/>
    <property type="match status" value="1"/>
</dbReference>
<keyword evidence="5" id="KW-1185">Reference proteome</keyword>
<proteinExistence type="inferred from homology"/>
<dbReference type="Proteomes" id="UP000579605">
    <property type="component" value="Unassembled WGS sequence"/>
</dbReference>
<dbReference type="Pfam" id="PF00293">
    <property type="entry name" value="NUDIX"/>
    <property type="match status" value="1"/>
</dbReference>
<reference evidence="4 5" key="1">
    <citation type="submission" date="2020-07" db="EMBL/GenBank/DDBJ databases">
        <title>Sequencing the genomes of 1000 actinobacteria strains.</title>
        <authorList>
            <person name="Klenk H.-P."/>
        </authorList>
    </citation>
    <scope>NUCLEOTIDE SEQUENCE [LARGE SCALE GENOMIC DNA]</scope>
    <source>
        <strain evidence="4 5">DSM 18448</strain>
    </source>
</reference>
<dbReference type="EMBL" id="JACBZH010000001">
    <property type="protein sequence ID" value="NYH92797.1"/>
    <property type="molecule type" value="Genomic_DNA"/>
</dbReference>
<comment type="similarity">
    <text evidence="1">Belongs to the Nudix hydrolase family.</text>
</comment>
<name>A0A852ZIA8_9ACTN</name>
<dbReference type="InterPro" id="IPR000086">
    <property type="entry name" value="NUDIX_hydrolase_dom"/>
</dbReference>
<dbReference type="EC" id="3.6.1.55" evidence="4"/>
<accession>A0A852ZIA8</accession>
<keyword evidence="2 4" id="KW-0378">Hydrolase</keyword>
<evidence type="ECO:0000313" key="4">
    <source>
        <dbReference type="EMBL" id="NYH92797.1"/>
    </source>
</evidence>
<dbReference type="RefSeq" id="WP_179790168.1">
    <property type="nucleotide sequence ID" value="NZ_JACBZH010000001.1"/>
</dbReference>
<dbReference type="InterPro" id="IPR020084">
    <property type="entry name" value="NUDIX_hydrolase_CS"/>
</dbReference>
<dbReference type="PROSITE" id="PS51462">
    <property type="entry name" value="NUDIX"/>
    <property type="match status" value="1"/>
</dbReference>
<dbReference type="InterPro" id="IPR015797">
    <property type="entry name" value="NUDIX_hydrolase-like_dom_sf"/>
</dbReference>
<comment type="caution">
    <text evidence="4">The sequence shown here is derived from an EMBL/GenBank/DDBJ whole genome shotgun (WGS) entry which is preliminary data.</text>
</comment>
<gene>
    <name evidence="4" type="ORF">F4554_005435</name>
</gene>
<evidence type="ECO:0000256" key="1">
    <source>
        <dbReference type="ARBA" id="ARBA00005582"/>
    </source>
</evidence>
<dbReference type="GO" id="GO:0035539">
    <property type="term" value="F:8-oxo-7,8-dihydrodeoxyguanosine triphosphate pyrophosphatase activity"/>
    <property type="evidence" value="ECO:0007669"/>
    <property type="project" value="UniProtKB-EC"/>
</dbReference>
<evidence type="ECO:0000256" key="2">
    <source>
        <dbReference type="ARBA" id="ARBA00022801"/>
    </source>
</evidence>
<protein>
    <submittedName>
        <fullName evidence="4">8-oxo-dGTP diphosphatase</fullName>
        <ecNumber evidence="4">3.6.1.55</ecNumber>
    </submittedName>
</protein>
<dbReference type="PROSITE" id="PS00893">
    <property type="entry name" value="NUDIX_BOX"/>
    <property type="match status" value="1"/>
</dbReference>
<feature type="domain" description="Nudix hydrolase" evidence="3">
    <location>
        <begin position="8"/>
        <end position="156"/>
    </location>
</feature>
<dbReference type="PANTHER" id="PTHR43736">
    <property type="entry name" value="ADP-RIBOSE PYROPHOSPHATASE"/>
    <property type="match status" value="1"/>
</dbReference>
<dbReference type="Gene3D" id="3.90.79.10">
    <property type="entry name" value="Nucleoside Triphosphate Pyrophosphohydrolase"/>
    <property type="match status" value="1"/>
</dbReference>
<evidence type="ECO:0000259" key="3">
    <source>
        <dbReference type="PROSITE" id="PS51462"/>
    </source>
</evidence>
<sequence length="167" mass="18716">MAEAPETLVVPNVYGLVRRRDAAPAVLIQKRWKPHSDPDNLGRWELPGGKWRALEPATDCLRREVEEETGISDLVVGKRIDEHELHGQVVQVSQPDLCVQMIAGGYPSMLMIFLSVGNGEPRSCGDDARDAQWMPVDEIRRLLEQDADAFTPLTYAALQEAFARRLL</sequence>
<organism evidence="4 5">
    <name type="scientific">Actinopolymorpha rutila</name>
    <dbReference type="NCBI Taxonomy" id="446787"/>
    <lineage>
        <taxon>Bacteria</taxon>
        <taxon>Bacillati</taxon>
        <taxon>Actinomycetota</taxon>
        <taxon>Actinomycetes</taxon>
        <taxon>Propionibacteriales</taxon>
        <taxon>Actinopolymorphaceae</taxon>
        <taxon>Actinopolymorpha</taxon>
    </lineage>
</organism>
<dbReference type="AlphaFoldDB" id="A0A852ZIA8"/>
<dbReference type="SUPFAM" id="SSF55811">
    <property type="entry name" value="Nudix"/>
    <property type="match status" value="1"/>
</dbReference>